<comment type="caution">
    <text evidence="18">The sequence shown here is derived from an EMBL/GenBank/DDBJ whole genome shotgun (WGS) entry which is preliminary data.</text>
</comment>
<dbReference type="InterPro" id="IPR042222">
    <property type="entry name" value="Dynein_2_N"/>
</dbReference>
<evidence type="ECO:0000256" key="5">
    <source>
        <dbReference type="ARBA" id="ARBA00022737"/>
    </source>
</evidence>
<keyword evidence="5" id="KW-0677">Repeat</keyword>
<dbReference type="InterPro" id="IPR026983">
    <property type="entry name" value="DHC"/>
</dbReference>
<evidence type="ECO:0000256" key="13">
    <source>
        <dbReference type="ARBA" id="ARBA00023273"/>
    </source>
</evidence>
<dbReference type="InterPro" id="IPR013594">
    <property type="entry name" value="Dynein_heavy_tail"/>
</dbReference>
<reference evidence="18" key="1">
    <citation type="submission" date="2020-08" db="EMBL/GenBank/DDBJ databases">
        <title>Multicomponent nature underlies the extraordinary mechanical properties of spider dragline silk.</title>
        <authorList>
            <person name="Kono N."/>
            <person name="Nakamura H."/>
            <person name="Mori M."/>
            <person name="Yoshida Y."/>
            <person name="Ohtoshi R."/>
            <person name="Malay A.D."/>
            <person name="Moran D.A.P."/>
            <person name="Tomita M."/>
            <person name="Numata K."/>
            <person name="Arakawa K."/>
        </authorList>
    </citation>
    <scope>NUCLEOTIDE SEQUENCE</scope>
</reference>
<organism evidence="18 19">
    <name type="scientific">Nephila pilipes</name>
    <name type="common">Giant wood spider</name>
    <name type="synonym">Nephila maculata</name>
    <dbReference type="NCBI Taxonomy" id="299642"/>
    <lineage>
        <taxon>Eukaryota</taxon>
        <taxon>Metazoa</taxon>
        <taxon>Ecdysozoa</taxon>
        <taxon>Arthropoda</taxon>
        <taxon>Chelicerata</taxon>
        <taxon>Arachnida</taxon>
        <taxon>Araneae</taxon>
        <taxon>Araneomorphae</taxon>
        <taxon>Entelegynae</taxon>
        <taxon>Araneoidea</taxon>
        <taxon>Nephilidae</taxon>
        <taxon>Nephila</taxon>
    </lineage>
</organism>
<dbReference type="PANTHER" id="PTHR46532:SF4">
    <property type="entry name" value="AAA+ ATPASE DOMAIN-CONTAINING PROTEIN"/>
    <property type="match status" value="1"/>
</dbReference>
<dbReference type="InterPro" id="IPR027417">
    <property type="entry name" value="P-loop_NTPase"/>
</dbReference>
<dbReference type="GO" id="GO:0005858">
    <property type="term" value="C:axonemal dynein complex"/>
    <property type="evidence" value="ECO:0007669"/>
    <property type="project" value="TreeGrafter"/>
</dbReference>
<feature type="domain" description="Dynein heavy chain tail" evidence="15">
    <location>
        <begin position="215"/>
        <end position="763"/>
    </location>
</feature>
<comment type="similarity">
    <text evidence="2">Belongs to the dynein heavy chain family.</text>
</comment>
<evidence type="ECO:0000259" key="15">
    <source>
        <dbReference type="Pfam" id="PF08385"/>
    </source>
</evidence>
<dbReference type="Gene3D" id="1.10.287.2620">
    <property type="match status" value="1"/>
</dbReference>
<dbReference type="OrthoDB" id="6425774at2759"/>
<keyword evidence="19" id="KW-1185">Reference proteome</keyword>
<evidence type="ECO:0000256" key="11">
    <source>
        <dbReference type="ARBA" id="ARBA00023175"/>
    </source>
</evidence>
<dbReference type="InterPro" id="IPR013602">
    <property type="entry name" value="Dynein_heavy_linker"/>
</dbReference>
<dbReference type="InterPro" id="IPR035699">
    <property type="entry name" value="AAA_6"/>
</dbReference>
<dbReference type="GO" id="GO:0005524">
    <property type="term" value="F:ATP binding"/>
    <property type="evidence" value="ECO:0007669"/>
    <property type="project" value="UniProtKB-KW"/>
</dbReference>
<evidence type="ECO:0000256" key="7">
    <source>
        <dbReference type="ARBA" id="ARBA00022840"/>
    </source>
</evidence>
<keyword evidence="6" id="KW-0547">Nucleotide-binding</keyword>
<dbReference type="PANTHER" id="PTHR46532">
    <property type="entry name" value="MALE FERTILITY FACTOR KL5"/>
    <property type="match status" value="1"/>
</dbReference>
<dbReference type="Proteomes" id="UP000887013">
    <property type="component" value="Unassembled WGS sequence"/>
</dbReference>
<dbReference type="FunFam" id="3.20.180.20:FF:000001">
    <property type="entry name" value="Dynein axonemal heavy chain 5"/>
    <property type="match status" value="1"/>
</dbReference>
<dbReference type="Gene3D" id="1.20.140.100">
    <property type="entry name" value="Dynein heavy chain, N-terminal domain 2"/>
    <property type="match status" value="1"/>
</dbReference>
<evidence type="ECO:0000259" key="16">
    <source>
        <dbReference type="Pfam" id="PF08393"/>
    </source>
</evidence>
<evidence type="ECO:0000256" key="14">
    <source>
        <dbReference type="SAM" id="MobiDB-lite"/>
    </source>
</evidence>
<dbReference type="GO" id="GO:0045505">
    <property type="term" value="F:dynein intermediate chain binding"/>
    <property type="evidence" value="ECO:0007669"/>
    <property type="project" value="InterPro"/>
</dbReference>
<feature type="region of interest" description="Disordered" evidence="14">
    <location>
        <begin position="965"/>
        <end position="986"/>
    </location>
</feature>
<evidence type="ECO:0000256" key="2">
    <source>
        <dbReference type="ARBA" id="ARBA00008887"/>
    </source>
</evidence>
<gene>
    <name evidence="18" type="primary">DNAH5</name>
    <name evidence="18" type="ORF">NPIL_524651</name>
</gene>
<evidence type="ECO:0000313" key="18">
    <source>
        <dbReference type="EMBL" id="GFU39155.1"/>
    </source>
</evidence>
<dbReference type="Pfam" id="PF08385">
    <property type="entry name" value="DHC_N1"/>
    <property type="match status" value="1"/>
</dbReference>
<evidence type="ECO:0000256" key="9">
    <source>
        <dbReference type="ARBA" id="ARBA00023054"/>
    </source>
</evidence>
<sequence>KKSKNYATETPHVDSRYDYMLSLVSLASGLSKDDVSEENAQQKKVDLANSFFTDAKLRRLLFLSADSILGAVSRSIPNAVVLHTDESFVLRGLCSLFIKEVSNEPLPQNVINTSVLFYSVNGSPNFVFGSLYQSYKFVYLPRLRKIWCDNSCNVESSLPAAYDNLLYSLEALGDAFKVTHLGITRGLTLRRSSVALAEATAAQDSMPSQESTKEAENLINVWKDQIEQLLTESSYLRKESELHGPRTELEYWKCRRDSFGFLVHQFQQEQNKMILQRPLASSPELQATWMALENRVRNSWREAKECTAFLECLERYCQPLYSCNPETISKSLPGLIRTLFTINTVSLYYNSTERMTAVLTKITNQMINSNKRYLSCNGTKTVWEQPEDVVKRKILACIDLNEEYQTCFQRVKDETEVPQTREFHFCEVFVFGKFDAFCNRLKKLLKLFDCVQIHDSIISYQQEVLDELPYSLEDSINKMKSKDYDFLDHKDLHFDEDFAEVMKVFEEIQKSITAAFDEEFTSIKSTILSLKFLDKLALLHLPGANMNEKYFQVLREYKRELEDIGLLFKRQKQDPPLPRNYPPVAGKINWCKQLRHRIEDPLKILKERCGVLDSDLGKKVQQKYKRFHSMLVKYETEAHRHWFQEASMLGQCLLISLIEEDVDTREMVLNNNEQLFVLIRETDIMTQLSLEVPPVAKTAFYQQKKLKQYKSCLEKLLKRHKELRNLSREELIPLLEIHLEILDAVLRPGMTTITWSSLNIDTFLEKYSESIIHIESLFDRLCKILNHRVDETLAQVADVELCPLPPENPVTIQAFSTTLSASAAEGADFLEKRSHAVEDAVQEVIEVFVKESTFNEEEEKSKQQKRKITDVSVGLQQQCSKKLLESVIASICDSLETLLYSTSYNEKATPEENLLKNPWFKAEVYLKDKKLVMEPSIDDIQEMINKAAMDIISASRQIIQWQYKEPGRDDDKSNKEGGLYKSQSKSDCSTAGLTLYRQVSEDKEILQLYGSIQTCMKNTKLELDNYLELFSKYEHLWSKARNDEIQAFAAEKKGLIDFEDKIKYYLQVRTEIEMESNETTLGCIRLSLSPVNKWLKTETWKWCEAFGGACRMKYKAEMQRCSQEVKGFMQRLNQPFNSTEEIKELISVLEEIREKEVDIDSSITPVEECFTTLAIYKLVPNKEDLDNIENLRYLWEQTQKQSTETQNSLLDMKTQFQAQLSENISSFTNEFEKFQQDYQEKGPLVVGLSAMEASNRLAEYQNRFDGLWQKYMTYTDGAILFGYKCKEFPRLHYIRKELGMMQKLYKLYNDVLDKVNGYQDILWNNVDIDKITNELIEFQNRCRKLPKGLKEWPAFTQLKKMIDDFNELCPLLDLMTNKAMKSRHWKRLIELTGQEFDVTCPHFCLKDILKAPLLNHKEDIEDICISALKERDIEGKLKQVTSEWSNQNLTFAAFKNRGELLLRGDTTAEIISLLEDSLMILGSLQSNRYNAPFKSQIQKWVQDLSNTNECLERWLFTQNMWVYLEAVFVGGDIAKQLPKEAKRFNTIDKSWVKIMMRAHEKSNVVECCVGDDTLKQLLPYLQEQLEICQKSLAGYLEKKRLMFPRFFFVSDPALLEILGQASDSHSIQSHLLSIFDNTKSLIFDDKDYNRILAVVSSEGESITLNKPVKAEGNVESWLMNLLKMSHQSLHTVIRKAALSTTRPKFTLMEFLREHPAQVRIISCLCNYGLAQSGSWGCFDEFNRIELPVLSVAAQQISIVLTCKKERKETFVFSDGDVIRMNPEFGIFLTMKNVQEFYLIFDFNSNITES</sequence>
<evidence type="ECO:0000256" key="6">
    <source>
        <dbReference type="ARBA" id="ARBA00022741"/>
    </source>
</evidence>
<keyword evidence="10" id="KW-0969">Cilium</keyword>
<accession>A0A8X6UMY6</accession>
<protein>
    <submittedName>
        <fullName evidence="18">Dynein heavy chain 5, axonemal</fullName>
    </submittedName>
</protein>
<keyword evidence="11" id="KW-0505">Motor protein</keyword>
<dbReference type="InterPro" id="IPR042228">
    <property type="entry name" value="Dynein_linker_3"/>
</dbReference>
<evidence type="ECO:0000313" key="19">
    <source>
        <dbReference type="Proteomes" id="UP000887013"/>
    </source>
</evidence>
<comment type="subcellular location">
    <subcellularLocation>
        <location evidence="1">Cytoplasm</location>
        <location evidence="1">Cytoskeleton</location>
        <location evidence="1">Cilium axoneme</location>
    </subcellularLocation>
</comment>
<keyword evidence="12" id="KW-0206">Cytoskeleton</keyword>
<evidence type="ECO:0000256" key="10">
    <source>
        <dbReference type="ARBA" id="ARBA00023069"/>
    </source>
</evidence>
<dbReference type="GO" id="GO:0007018">
    <property type="term" value="P:microtubule-based movement"/>
    <property type="evidence" value="ECO:0007669"/>
    <property type="project" value="InterPro"/>
</dbReference>
<evidence type="ECO:0000256" key="8">
    <source>
        <dbReference type="ARBA" id="ARBA00023017"/>
    </source>
</evidence>
<dbReference type="FunFam" id="1.20.140.100:FF:000003">
    <property type="entry name" value="Dynein, axonemal, heavy chain 5"/>
    <property type="match status" value="1"/>
</dbReference>
<dbReference type="Pfam" id="PF12774">
    <property type="entry name" value="AAA_6"/>
    <property type="match status" value="1"/>
</dbReference>
<dbReference type="GO" id="GO:0051959">
    <property type="term" value="F:dynein light intermediate chain binding"/>
    <property type="evidence" value="ECO:0007669"/>
    <property type="project" value="InterPro"/>
</dbReference>
<name>A0A8X6UMY6_NEPPI</name>
<evidence type="ECO:0000259" key="17">
    <source>
        <dbReference type="Pfam" id="PF12774"/>
    </source>
</evidence>
<dbReference type="Pfam" id="PF08393">
    <property type="entry name" value="DHC_N2"/>
    <property type="match status" value="1"/>
</dbReference>
<proteinExistence type="inferred from homology"/>
<keyword evidence="7" id="KW-0067">ATP-binding</keyword>
<dbReference type="Gene3D" id="3.20.180.20">
    <property type="entry name" value="Dynein heavy chain, N-terminal domain 2"/>
    <property type="match status" value="1"/>
</dbReference>
<feature type="domain" description="Dynein heavy chain linker" evidence="16">
    <location>
        <begin position="1292"/>
        <end position="1696"/>
    </location>
</feature>
<keyword evidence="13" id="KW-0966">Cell projection</keyword>
<dbReference type="EMBL" id="BMAW01035302">
    <property type="protein sequence ID" value="GFU39155.1"/>
    <property type="molecule type" value="Genomic_DNA"/>
</dbReference>
<evidence type="ECO:0000256" key="3">
    <source>
        <dbReference type="ARBA" id="ARBA00022490"/>
    </source>
</evidence>
<evidence type="ECO:0000256" key="1">
    <source>
        <dbReference type="ARBA" id="ARBA00004430"/>
    </source>
</evidence>
<feature type="non-terminal residue" evidence="18">
    <location>
        <position position="1809"/>
    </location>
</feature>
<evidence type="ECO:0000256" key="12">
    <source>
        <dbReference type="ARBA" id="ARBA00023212"/>
    </source>
</evidence>
<keyword evidence="3" id="KW-0963">Cytoplasm</keyword>
<feature type="compositionally biased region" description="Basic and acidic residues" evidence="14">
    <location>
        <begin position="965"/>
        <end position="975"/>
    </location>
</feature>
<keyword evidence="4" id="KW-0493">Microtubule</keyword>
<evidence type="ECO:0000256" key="4">
    <source>
        <dbReference type="ARBA" id="ARBA00022701"/>
    </source>
</evidence>
<keyword evidence="8" id="KW-0243">Dynein</keyword>
<dbReference type="GO" id="GO:0005874">
    <property type="term" value="C:microtubule"/>
    <property type="evidence" value="ECO:0007669"/>
    <property type="project" value="UniProtKB-KW"/>
</dbReference>
<keyword evidence="9" id="KW-0175">Coiled coil</keyword>
<feature type="domain" description="Dynein heavy chain hydrolytic ATP-binding dynein motor region" evidence="17">
    <location>
        <begin position="1727"/>
        <end position="1792"/>
    </location>
</feature>
<dbReference type="Gene3D" id="3.40.50.300">
    <property type="entry name" value="P-loop containing nucleotide triphosphate hydrolases"/>
    <property type="match status" value="1"/>
</dbReference>
<dbReference type="FunFam" id="1.10.287.2620:FF:000003">
    <property type="entry name" value="Dynein, axonemal, heavy chain 5"/>
    <property type="match status" value="1"/>
</dbReference>